<dbReference type="EMBL" id="KB446562">
    <property type="protein sequence ID" value="EME79544.1"/>
    <property type="molecule type" value="Genomic_DNA"/>
</dbReference>
<dbReference type="Proteomes" id="UP000016932">
    <property type="component" value="Unassembled WGS sequence"/>
</dbReference>
<dbReference type="AlphaFoldDB" id="M2ZKC4"/>
<dbReference type="KEGG" id="pfj:MYCFIDRAFT_178132"/>
<sequence>MFPGSSEIIPIPVGALKEYEHLTADRDASGLYAGTVGFDSVPGETSAAHILPRQGRPDAFDCDLGKETLLLGEIRYTYASTVSFAQLVVIDVTWCQTLTIKYPERRKGRYGLLAELAEEAGIGCWSVAFIAFAVV</sequence>
<name>M2ZKC4_PSEFD</name>
<dbReference type="RefSeq" id="XP_007930236.1">
    <property type="nucleotide sequence ID" value="XM_007932045.1"/>
</dbReference>
<accession>M2ZKC4</accession>
<organism evidence="1 2">
    <name type="scientific">Pseudocercospora fijiensis (strain CIRAD86)</name>
    <name type="common">Black leaf streak disease fungus</name>
    <name type="synonym">Mycosphaerella fijiensis</name>
    <dbReference type="NCBI Taxonomy" id="383855"/>
    <lineage>
        <taxon>Eukaryota</taxon>
        <taxon>Fungi</taxon>
        <taxon>Dikarya</taxon>
        <taxon>Ascomycota</taxon>
        <taxon>Pezizomycotina</taxon>
        <taxon>Dothideomycetes</taxon>
        <taxon>Dothideomycetidae</taxon>
        <taxon>Mycosphaerellales</taxon>
        <taxon>Mycosphaerellaceae</taxon>
        <taxon>Pseudocercospora</taxon>
    </lineage>
</organism>
<evidence type="ECO:0000313" key="1">
    <source>
        <dbReference type="EMBL" id="EME79544.1"/>
    </source>
</evidence>
<evidence type="ECO:0000313" key="2">
    <source>
        <dbReference type="Proteomes" id="UP000016932"/>
    </source>
</evidence>
<dbReference type="GeneID" id="19333893"/>
<protein>
    <submittedName>
        <fullName evidence="1">Uncharacterized protein</fullName>
    </submittedName>
</protein>
<gene>
    <name evidence="1" type="ORF">MYCFIDRAFT_178132</name>
</gene>
<reference evidence="1 2" key="1">
    <citation type="journal article" date="2012" name="PLoS Pathog.">
        <title>Diverse lifestyles and strategies of plant pathogenesis encoded in the genomes of eighteen Dothideomycetes fungi.</title>
        <authorList>
            <person name="Ohm R.A."/>
            <person name="Feau N."/>
            <person name="Henrissat B."/>
            <person name="Schoch C.L."/>
            <person name="Horwitz B.A."/>
            <person name="Barry K.W."/>
            <person name="Condon B.J."/>
            <person name="Copeland A.C."/>
            <person name="Dhillon B."/>
            <person name="Glaser F."/>
            <person name="Hesse C.N."/>
            <person name="Kosti I."/>
            <person name="LaButti K."/>
            <person name="Lindquist E.A."/>
            <person name="Lucas S."/>
            <person name="Salamov A.A."/>
            <person name="Bradshaw R.E."/>
            <person name="Ciuffetti L."/>
            <person name="Hamelin R.C."/>
            <person name="Kema G.H.J."/>
            <person name="Lawrence C."/>
            <person name="Scott J.A."/>
            <person name="Spatafora J.W."/>
            <person name="Turgeon B.G."/>
            <person name="de Wit P.J.G.M."/>
            <person name="Zhong S."/>
            <person name="Goodwin S.B."/>
            <person name="Grigoriev I.V."/>
        </authorList>
    </citation>
    <scope>NUCLEOTIDE SEQUENCE [LARGE SCALE GENOMIC DNA]</scope>
    <source>
        <strain evidence="1 2">CIRAD86</strain>
    </source>
</reference>
<keyword evidence="2" id="KW-1185">Reference proteome</keyword>
<dbReference type="VEuPathDB" id="FungiDB:MYCFIDRAFT_178132"/>
<dbReference type="HOGENOM" id="CLU_1886653_0_0_1"/>
<proteinExistence type="predicted"/>